<accession>A0ABQ0L5R8</accession>
<protein>
    <recommendedName>
        <fullName evidence="5">ER membrane protein complex subunit 1</fullName>
    </recommendedName>
</protein>
<name>A0ABQ0L5R8_MYCCL</name>
<feature type="region of interest" description="Disordered" evidence="1">
    <location>
        <begin position="367"/>
        <end position="389"/>
    </location>
</feature>
<feature type="signal peptide" evidence="2">
    <location>
        <begin position="1"/>
        <end position="23"/>
    </location>
</feature>
<sequence length="429" mass="47228">MRTASALKFSFALFLLWVGYTNIDRFKNAPLPEPFENEDSQWESDSDSDVVKAYSHLLDVALVASVDGSFHLLQRSTGHPRWSIASEDRTLSPLVNTTQPNNSDTSQEQYIIEPQSGAIYVLASPQETSPLQRFPFSMPELVDMSPFTFEELLFVGEKETLELTIDLDTGHFKTSSGADSWREAWLKAGDFGEFTPEQIAHMGFGGAQEVSISRTDYRVAVHKRVSNKGTLVQNLAFSTYGPHNENSQLQAAYTKTGDDVYVQGLPSGEIMTFKAGALRWASKLTSPMIAAFDAMDPPGIHIPEDFVALLQPRPQISTILPQSTEATSSHFGSVYVGLVEKTCSLFAMSPERFPLVAMHGVGGVPSPDARAVEKQQTEGRAASAEGSDQCADQRRFVGMRRIEDEDGSAKWAKWLPVVAVLPHIQLAHP</sequence>
<dbReference type="EMBL" id="DF841769">
    <property type="protein sequence ID" value="GAT45862.1"/>
    <property type="molecule type" value="Genomic_DNA"/>
</dbReference>
<evidence type="ECO:0008006" key="5">
    <source>
        <dbReference type="Google" id="ProtNLM"/>
    </source>
</evidence>
<evidence type="ECO:0000256" key="1">
    <source>
        <dbReference type="SAM" id="MobiDB-lite"/>
    </source>
</evidence>
<reference evidence="3" key="1">
    <citation type="submission" date="2014-09" db="EMBL/GenBank/DDBJ databases">
        <title>Genome sequence of the luminous mushroom Mycena chlorophos for searching fungal bioluminescence genes.</title>
        <authorList>
            <person name="Tanaka Y."/>
            <person name="Kasuga D."/>
            <person name="Oba Y."/>
            <person name="Hase S."/>
            <person name="Sato K."/>
            <person name="Oba Y."/>
            <person name="Sakakibara Y."/>
        </authorList>
    </citation>
    <scope>NUCLEOTIDE SEQUENCE</scope>
</reference>
<evidence type="ECO:0000256" key="2">
    <source>
        <dbReference type="SAM" id="SignalP"/>
    </source>
</evidence>
<feature type="chain" id="PRO_5045630580" description="ER membrane protein complex subunit 1" evidence="2">
    <location>
        <begin position="24"/>
        <end position="429"/>
    </location>
</feature>
<proteinExistence type="predicted"/>
<gene>
    <name evidence="3" type="ORF">MCHLO_03413</name>
</gene>
<dbReference type="Proteomes" id="UP000815677">
    <property type="component" value="Unassembled WGS sequence"/>
</dbReference>
<keyword evidence="2" id="KW-0732">Signal</keyword>
<keyword evidence="4" id="KW-1185">Reference proteome</keyword>
<evidence type="ECO:0000313" key="4">
    <source>
        <dbReference type="Proteomes" id="UP000815677"/>
    </source>
</evidence>
<evidence type="ECO:0000313" key="3">
    <source>
        <dbReference type="EMBL" id="GAT45862.1"/>
    </source>
</evidence>
<organism evidence="3 4">
    <name type="scientific">Mycena chlorophos</name>
    <name type="common">Agaric fungus</name>
    <name type="synonym">Agaricus chlorophos</name>
    <dbReference type="NCBI Taxonomy" id="658473"/>
    <lineage>
        <taxon>Eukaryota</taxon>
        <taxon>Fungi</taxon>
        <taxon>Dikarya</taxon>
        <taxon>Basidiomycota</taxon>
        <taxon>Agaricomycotina</taxon>
        <taxon>Agaricomycetes</taxon>
        <taxon>Agaricomycetidae</taxon>
        <taxon>Agaricales</taxon>
        <taxon>Marasmiineae</taxon>
        <taxon>Mycenaceae</taxon>
        <taxon>Mycena</taxon>
    </lineage>
</organism>